<dbReference type="Gene3D" id="3.20.20.70">
    <property type="entry name" value="Aldolase class I"/>
    <property type="match status" value="1"/>
</dbReference>
<evidence type="ECO:0008006" key="4">
    <source>
        <dbReference type="Google" id="ProtNLM"/>
    </source>
</evidence>
<evidence type="ECO:0000313" key="2">
    <source>
        <dbReference type="EMBL" id="TRM57518.1"/>
    </source>
</evidence>
<dbReference type="STRING" id="97359.A0A550BYD6"/>
<dbReference type="EMBL" id="VDMD01000047">
    <property type="protein sequence ID" value="TRM57518.1"/>
    <property type="molecule type" value="Genomic_DNA"/>
</dbReference>
<name>A0A550BYD6_9AGAR</name>
<dbReference type="GO" id="GO:0009052">
    <property type="term" value="P:pentose-phosphate shunt, non-oxidative branch"/>
    <property type="evidence" value="ECO:0007669"/>
    <property type="project" value="TreeGrafter"/>
</dbReference>
<reference evidence="2 3" key="1">
    <citation type="journal article" date="2019" name="New Phytol.">
        <title>Comparative genomics reveals unique wood-decay strategies and fruiting body development in the Schizophyllaceae.</title>
        <authorList>
            <person name="Almasi E."/>
            <person name="Sahu N."/>
            <person name="Krizsan K."/>
            <person name="Balint B."/>
            <person name="Kovacs G.M."/>
            <person name="Kiss B."/>
            <person name="Cseklye J."/>
            <person name="Drula E."/>
            <person name="Henrissat B."/>
            <person name="Nagy I."/>
            <person name="Chovatia M."/>
            <person name="Adam C."/>
            <person name="LaButti K."/>
            <person name="Lipzen A."/>
            <person name="Riley R."/>
            <person name="Grigoriev I.V."/>
            <person name="Nagy L.G."/>
        </authorList>
    </citation>
    <scope>NUCLEOTIDE SEQUENCE [LARGE SCALE GENOMIC DNA]</scope>
    <source>
        <strain evidence="2 3">NL-1724</strain>
    </source>
</reference>
<dbReference type="OrthoDB" id="1711136at2759"/>
<dbReference type="PANTHER" id="PTHR10683">
    <property type="entry name" value="TRANSALDOLASE"/>
    <property type="match status" value="1"/>
</dbReference>
<sequence>MDPSFCDMTSNQVCTPVEPGTCGSREKAITHVLSKGTERTSESFAMDVIDVATVLLAQEVYPYLTGNVHAQTSPSTSYDTEKDRCAREKTCVPIRRFRHPEERVCIKIPSPPSPPSRARSFRTEASQTLGTCLFSLPQAIASSQAGCTYVAPYFNELRVHFEPTINSKTLVMPASIVTAKEHEMFTHRFPRPLPCLLTPAHLTISGGILDQLAVLPEVSQERLTAPPVPSYSADLLEVQYLADNAAKLKDALASDAETTRKLADALKLFDECEKKTKEYILAFQQ</sequence>
<dbReference type="GO" id="GO:0005975">
    <property type="term" value="P:carbohydrate metabolic process"/>
    <property type="evidence" value="ECO:0007669"/>
    <property type="project" value="InterPro"/>
</dbReference>
<keyword evidence="1" id="KW-0704">Schiff base</keyword>
<dbReference type="Proteomes" id="UP000320762">
    <property type="component" value="Unassembled WGS sequence"/>
</dbReference>
<proteinExistence type="predicted"/>
<dbReference type="Pfam" id="PF00923">
    <property type="entry name" value="TAL_FSA"/>
    <property type="match status" value="1"/>
</dbReference>
<evidence type="ECO:0000313" key="3">
    <source>
        <dbReference type="Proteomes" id="UP000320762"/>
    </source>
</evidence>
<protein>
    <recommendedName>
        <fullName evidence="4">Transaldolase</fullName>
    </recommendedName>
</protein>
<keyword evidence="3" id="KW-1185">Reference proteome</keyword>
<evidence type="ECO:0000256" key="1">
    <source>
        <dbReference type="ARBA" id="ARBA00023270"/>
    </source>
</evidence>
<dbReference type="AlphaFoldDB" id="A0A550BYD6"/>
<comment type="caution">
    <text evidence="2">The sequence shown here is derived from an EMBL/GenBank/DDBJ whole genome shotgun (WGS) entry which is preliminary data.</text>
</comment>
<organism evidence="2 3">
    <name type="scientific">Schizophyllum amplum</name>
    <dbReference type="NCBI Taxonomy" id="97359"/>
    <lineage>
        <taxon>Eukaryota</taxon>
        <taxon>Fungi</taxon>
        <taxon>Dikarya</taxon>
        <taxon>Basidiomycota</taxon>
        <taxon>Agaricomycotina</taxon>
        <taxon>Agaricomycetes</taxon>
        <taxon>Agaricomycetidae</taxon>
        <taxon>Agaricales</taxon>
        <taxon>Schizophyllaceae</taxon>
        <taxon>Schizophyllum</taxon>
    </lineage>
</organism>
<dbReference type="GO" id="GO:0004801">
    <property type="term" value="F:transaldolase activity"/>
    <property type="evidence" value="ECO:0007669"/>
    <property type="project" value="TreeGrafter"/>
</dbReference>
<accession>A0A550BYD6</accession>
<gene>
    <name evidence="2" type="ORF">BD626DRAFT_551122</name>
</gene>
<dbReference type="InterPro" id="IPR001585">
    <property type="entry name" value="TAL/FSA"/>
</dbReference>
<dbReference type="InterPro" id="IPR013785">
    <property type="entry name" value="Aldolase_TIM"/>
</dbReference>
<dbReference type="SUPFAM" id="SSF51569">
    <property type="entry name" value="Aldolase"/>
    <property type="match status" value="1"/>
</dbReference>
<dbReference type="PANTHER" id="PTHR10683:SF18">
    <property type="entry name" value="TRANSALDOLASE"/>
    <property type="match status" value="1"/>
</dbReference>